<comment type="caution">
    <text evidence="2">The sequence shown here is derived from an EMBL/GenBank/DDBJ whole genome shotgun (WGS) entry which is preliminary data.</text>
</comment>
<evidence type="ECO:0000259" key="1">
    <source>
        <dbReference type="Pfam" id="PF12728"/>
    </source>
</evidence>
<dbReference type="GO" id="GO:0003677">
    <property type="term" value="F:DNA binding"/>
    <property type="evidence" value="ECO:0007669"/>
    <property type="project" value="InterPro"/>
</dbReference>
<protein>
    <submittedName>
        <fullName evidence="2">Excisionase family DNA binding protein</fullName>
    </submittedName>
</protein>
<accession>A0A840VKU3</accession>
<dbReference type="InterPro" id="IPR010093">
    <property type="entry name" value="SinI_DNA-bd"/>
</dbReference>
<sequence length="90" mass="9817">MADFCGFLFVGRRASNHVQFEEPPHDHLEAQLYMEPVAISVNSAAKALGIGRSSIYALIKGGQLEAIKIGRRTLLTTASIKRLVQAAPMH</sequence>
<dbReference type="EMBL" id="JACHFJ010000009">
    <property type="protein sequence ID" value="MBB5373785.1"/>
    <property type="molecule type" value="Genomic_DNA"/>
</dbReference>
<dbReference type="NCBIfam" id="TIGR01764">
    <property type="entry name" value="excise"/>
    <property type="match status" value="1"/>
</dbReference>
<evidence type="ECO:0000313" key="2">
    <source>
        <dbReference type="EMBL" id="MBB5373785.1"/>
    </source>
</evidence>
<dbReference type="Proteomes" id="UP000553706">
    <property type="component" value="Unassembled WGS sequence"/>
</dbReference>
<dbReference type="InterPro" id="IPR041657">
    <property type="entry name" value="HTH_17"/>
</dbReference>
<name>A0A840VKU3_9PROT</name>
<dbReference type="RefSeq" id="WP_221246778.1">
    <property type="nucleotide sequence ID" value="NZ_JACHFJ010000009.1"/>
</dbReference>
<proteinExistence type="predicted"/>
<dbReference type="Pfam" id="PF12728">
    <property type="entry name" value="HTH_17"/>
    <property type="match status" value="1"/>
</dbReference>
<gene>
    <name evidence="2" type="ORF">HNP71_002050</name>
</gene>
<evidence type="ECO:0000313" key="3">
    <source>
        <dbReference type="Proteomes" id="UP000553706"/>
    </source>
</evidence>
<dbReference type="AlphaFoldDB" id="A0A840VKU3"/>
<feature type="domain" description="Helix-turn-helix" evidence="1">
    <location>
        <begin position="40"/>
        <end position="86"/>
    </location>
</feature>
<reference evidence="2 3" key="1">
    <citation type="submission" date="2020-08" db="EMBL/GenBank/DDBJ databases">
        <title>Genomic Encyclopedia of Type Strains, Phase IV (KMG-IV): sequencing the most valuable type-strain genomes for metagenomic binning, comparative biology and taxonomic classification.</title>
        <authorList>
            <person name="Goeker M."/>
        </authorList>
    </citation>
    <scope>NUCLEOTIDE SEQUENCE [LARGE SCALE GENOMIC DNA]</scope>
    <source>
        <strain evidence="2 3">DSM 27026</strain>
    </source>
</reference>
<organism evidence="2 3">
    <name type="scientific">Acidocella aromatica</name>
    <dbReference type="NCBI Taxonomy" id="1303579"/>
    <lineage>
        <taxon>Bacteria</taxon>
        <taxon>Pseudomonadati</taxon>
        <taxon>Pseudomonadota</taxon>
        <taxon>Alphaproteobacteria</taxon>
        <taxon>Acetobacterales</taxon>
        <taxon>Acidocellaceae</taxon>
        <taxon>Acidocella</taxon>
    </lineage>
</organism>
<keyword evidence="3" id="KW-1185">Reference proteome</keyword>